<keyword evidence="8" id="KW-1185">Reference proteome</keyword>
<reference evidence="4" key="2">
    <citation type="journal article" date="2017" name="Genome Announc.">
        <title>High-Quality Draft Genome Sequence of Burkholderia contaminans CH-1, a Gram-Negative Bacterium That Metabolizes 2-Azahypoxanthine, a Plant Growth-Regulating Compound.</title>
        <authorList>
            <person name="Choi J.-H."/>
            <person name="Sugiura H."/>
            <person name="Moriuchi R."/>
            <person name="Kawagishi H."/>
            <person name="Dohra H."/>
        </authorList>
    </citation>
    <scope>NUCLEOTIDE SEQUENCE</scope>
    <source>
        <strain evidence="4">CH-1</strain>
    </source>
</reference>
<dbReference type="EMBL" id="JAENIB010000012">
    <property type="protein sequence ID" value="MBK1933214.1"/>
    <property type="molecule type" value="Genomic_DNA"/>
</dbReference>
<reference evidence="7 9" key="5">
    <citation type="submission" date="2021-12" db="EMBL/GenBank/DDBJ databases">
        <title>Genomic and phenotypic characterization of three Burkholderia contaminans isolates recovered from different sources.</title>
        <authorList>
            <person name="Lopez De Volder A."/>
            <person name="Fan Y."/>
            <person name="Nunvar J."/>
            <person name="Herrera T."/>
            <person name="Timp W."/>
            <person name="Degrossi J."/>
        </authorList>
    </citation>
    <scope>NUCLEOTIDE SEQUENCE [LARGE SCALE GENOMIC DNA]</scope>
    <source>
        <strain evidence="7 9">LMG 23361</strain>
    </source>
</reference>
<dbReference type="EMBL" id="AP018359">
    <property type="protein sequence ID" value="BBA44240.1"/>
    <property type="molecule type" value="Genomic_DNA"/>
</dbReference>
<dbReference type="Proteomes" id="UP000664048">
    <property type="component" value="Unassembled WGS sequence"/>
</dbReference>
<evidence type="ECO:0000313" key="7">
    <source>
        <dbReference type="EMBL" id="WFN23059.1"/>
    </source>
</evidence>
<organism evidence="4">
    <name type="scientific">Burkholderia contaminans</name>
    <dbReference type="NCBI Taxonomy" id="488447"/>
    <lineage>
        <taxon>Bacteria</taxon>
        <taxon>Pseudomonadati</taxon>
        <taxon>Pseudomonadota</taxon>
        <taxon>Betaproteobacteria</taxon>
        <taxon>Burkholderiales</taxon>
        <taxon>Burkholderiaceae</taxon>
        <taxon>Burkholderia</taxon>
        <taxon>Burkholderia cepacia complex</taxon>
    </lineage>
</organism>
<dbReference type="InterPro" id="IPR002931">
    <property type="entry name" value="Transglutaminase-like"/>
</dbReference>
<reference evidence="6 8" key="4">
    <citation type="submission" date="2021-03" db="EMBL/GenBank/DDBJ databases">
        <title>Clinical course, treatment and visual outcome of an outbreak of Burkholderia contaminans endophthalmitis following cataract surgery.</title>
        <authorList>
            <person name="Lind C."/>
            <person name="Olsen K."/>
            <person name="Angelsen N.K."/>
            <person name="Krefting E.A."/>
            <person name="Fossen K."/>
            <person name="Gravningen K."/>
            <person name="Depoorter E."/>
            <person name="Vandamme P."/>
            <person name="Bertelsen G."/>
        </authorList>
    </citation>
    <scope>NUCLEOTIDE SEQUENCE [LARGE SCALE GENOMIC DNA]</scope>
    <source>
        <strain evidence="6 8">51242556</strain>
    </source>
</reference>
<evidence type="ECO:0000313" key="6">
    <source>
        <dbReference type="EMBL" id="MBO1831436.1"/>
    </source>
</evidence>
<dbReference type="Proteomes" id="UP001220209">
    <property type="component" value="Chromosome 3"/>
</dbReference>
<dbReference type="AlphaFoldDB" id="A0A250LI32"/>
<name>A0A250LI32_9BURK</name>
<evidence type="ECO:0000313" key="8">
    <source>
        <dbReference type="Proteomes" id="UP000664048"/>
    </source>
</evidence>
<dbReference type="Pfam" id="PF12969">
    <property type="entry name" value="DUF3857"/>
    <property type="match status" value="1"/>
</dbReference>
<keyword evidence="1" id="KW-0732">Signal</keyword>
<dbReference type="Gene3D" id="3.10.620.30">
    <property type="match status" value="1"/>
</dbReference>
<feature type="domain" description="Transglutaminase-like" evidence="2">
    <location>
        <begin position="269"/>
        <end position="349"/>
    </location>
</feature>
<proteinExistence type="predicted"/>
<feature type="domain" description="DUF3857" evidence="3">
    <location>
        <begin position="56"/>
        <end position="217"/>
    </location>
</feature>
<dbReference type="OrthoDB" id="103430at2"/>
<dbReference type="SUPFAM" id="SSF54001">
    <property type="entry name" value="Cysteine proteinases"/>
    <property type="match status" value="1"/>
</dbReference>
<dbReference type="EMBL" id="JAGEMX010000005">
    <property type="protein sequence ID" value="MBO1831436.1"/>
    <property type="molecule type" value="Genomic_DNA"/>
</dbReference>
<evidence type="ECO:0000256" key="1">
    <source>
        <dbReference type="SAM" id="SignalP"/>
    </source>
</evidence>
<feature type="signal peptide" evidence="1">
    <location>
        <begin position="1"/>
        <end position="25"/>
    </location>
</feature>
<dbReference type="GeneID" id="93195131"/>
<accession>A0A250LI32</accession>
<evidence type="ECO:0000259" key="2">
    <source>
        <dbReference type="Pfam" id="PF01841"/>
    </source>
</evidence>
<evidence type="ECO:0000313" key="4">
    <source>
        <dbReference type="EMBL" id="BBA44240.1"/>
    </source>
</evidence>
<evidence type="ECO:0000313" key="5">
    <source>
        <dbReference type="EMBL" id="MBK1933214.1"/>
    </source>
</evidence>
<dbReference type="Pfam" id="PF01841">
    <property type="entry name" value="Transglut_core"/>
    <property type="match status" value="1"/>
</dbReference>
<protein>
    <submittedName>
        <fullName evidence="5">DUF3857 domain-containing protein</fullName>
    </submittedName>
    <submittedName>
        <fullName evidence="4">Transglutaminase</fullName>
    </submittedName>
</protein>
<gene>
    <name evidence="4" type="ORF">BCCH1_67430</name>
    <name evidence="6" type="ORF">J4M89_18855</name>
    <name evidence="5" type="ORF">JIN94_25310</name>
    <name evidence="7" type="ORF">LXE91_34530</name>
</gene>
<evidence type="ECO:0000313" key="9">
    <source>
        <dbReference type="Proteomes" id="UP001220209"/>
    </source>
</evidence>
<dbReference type="InterPro" id="IPR038765">
    <property type="entry name" value="Papain-like_cys_pep_sf"/>
</dbReference>
<dbReference type="InterPro" id="IPR024618">
    <property type="entry name" value="DUF3857"/>
</dbReference>
<dbReference type="Gene3D" id="2.60.40.3140">
    <property type="match status" value="1"/>
</dbReference>
<reference evidence="5" key="3">
    <citation type="submission" date="2021-01" db="EMBL/GenBank/DDBJ databases">
        <title>Outbreak of Burkholderia contaminns endophthalmitis traced to a clinical ventilation system.</title>
        <authorList>
            <person name="Lipuma J."/>
            <person name="Spilker T."/>
            <person name="Kratholm J."/>
        </authorList>
    </citation>
    <scope>NUCLEOTIDE SEQUENCE</scope>
    <source>
        <strain evidence="5">HI4954</strain>
    </source>
</reference>
<dbReference type="Gene3D" id="2.60.120.1130">
    <property type="match status" value="1"/>
</dbReference>
<reference evidence="4" key="1">
    <citation type="journal article" date="2016" name="Biosci. Biotechnol. Biochem.">
        <title>Bioconversion of AHX to AOH by resting cells of Burkholderia contaminans CH-1.</title>
        <authorList>
            <person name="Choi J.H."/>
            <person name="Kikuchi A."/>
            <person name="Pumkaeo P."/>
            <person name="Hirai H."/>
            <person name="Tokuyama S."/>
            <person name="Kawagishi H."/>
        </authorList>
    </citation>
    <scope>NUCLEOTIDE SEQUENCE</scope>
    <source>
        <strain evidence="4">CH-1</strain>
    </source>
</reference>
<sequence>MLIARDGRSISIGCMLLSHLAVAVAAMHAAAAFSADFSPPATVLSDDTLYTVNRDSSSIRDQSRSIRIETEQGVRSYGQVSYRYSPALQKFDVIEAYTTTRDGVRIDVSPNAIFTRQSASGVHAPTFDDNLVKTIVFPGVEPGATVTMRTRETQVTPLFPGHFSADDTFPNNKPIQSASITINAPSSMKLYTDVVDMQGGLVAADVDGRQTWRWTIKGATAQPLEANAPSIDDRSPRIAVTTFPGYAALGQAYAARALPQVTITPDVQTLADEVTKGVAGRRDQADALYQWVSRNIRYVAVFLGVGGVVPHSAQDVLHARYGDCKDHTTLLQALLAAKGIPSNTVLVNADSRYWLPSAASPLAVFNHAITYVPEFDIYLDSTAGTARFGTLPFNEQGKQALLTGVGNEQSRLVVLPVARPDADTVTVTTHVALDKLGTVRGDSEVKNGGEYDWIARSIFAQLPAGSEPVFAQAFLTASGTDGTGRYLHGDINDLWMPFSFSSVFELPDYTALPGPGAMRVPRGLGGFNTISSALDGVGSATRKTPFRFKAGHFSEVTKLELPASMKVLSLPRPVTVTSPFGTYTSSYASEGRTISVTRTLDLVSKVPYLQPDEYPELGRMATSIKHDLAAQIVYQ</sequence>
<feature type="chain" id="PRO_5044570596" evidence="1">
    <location>
        <begin position="26"/>
        <end position="635"/>
    </location>
</feature>
<dbReference type="EMBL" id="CP090642">
    <property type="protein sequence ID" value="WFN23059.1"/>
    <property type="molecule type" value="Genomic_DNA"/>
</dbReference>
<dbReference type="Proteomes" id="UP000611459">
    <property type="component" value="Unassembled WGS sequence"/>
</dbReference>
<evidence type="ECO:0000259" key="3">
    <source>
        <dbReference type="Pfam" id="PF12969"/>
    </source>
</evidence>
<dbReference type="RefSeq" id="WP_052760049.1">
    <property type="nucleotide sequence ID" value="NZ_AP018359.1"/>
</dbReference>